<dbReference type="InterPro" id="IPR022580">
    <property type="entry name" value="DUF2639"/>
</dbReference>
<evidence type="ECO:0000313" key="1">
    <source>
        <dbReference type="EMBL" id="MDQ0226081.1"/>
    </source>
</evidence>
<accession>A0ABT9Z1F5</accession>
<comment type="caution">
    <text evidence="1">The sequence shown here is derived from an EMBL/GenBank/DDBJ whole genome shotgun (WGS) entry which is preliminary data.</text>
</comment>
<protein>
    <recommendedName>
        <fullName evidence="3">DUF2639 domain-containing protein</fullName>
    </recommendedName>
</protein>
<name>A0ABT9Z1F5_9BACI</name>
<proteinExistence type="predicted"/>
<sequence length="50" mass="5987">MAYPGSKGWFVQQLKSKGINRHPIDRRKIELYKTSVLRGLYYDFIVKRTK</sequence>
<dbReference type="Pfam" id="PF11121">
    <property type="entry name" value="DUF2639"/>
    <property type="match status" value="1"/>
</dbReference>
<gene>
    <name evidence="1" type="ORF">J2S02_002426</name>
</gene>
<organism evidence="1 2">
    <name type="scientific">Metabacillus niabensis</name>
    <dbReference type="NCBI Taxonomy" id="324854"/>
    <lineage>
        <taxon>Bacteria</taxon>
        <taxon>Bacillati</taxon>
        <taxon>Bacillota</taxon>
        <taxon>Bacilli</taxon>
        <taxon>Bacillales</taxon>
        <taxon>Bacillaceae</taxon>
        <taxon>Metabacillus</taxon>
    </lineage>
</organism>
<reference evidence="1 2" key="1">
    <citation type="submission" date="2023-07" db="EMBL/GenBank/DDBJ databases">
        <title>Genomic Encyclopedia of Type Strains, Phase IV (KMG-IV): sequencing the most valuable type-strain genomes for metagenomic binning, comparative biology and taxonomic classification.</title>
        <authorList>
            <person name="Goeker M."/>
        </authorList>
    </citation>
    <scope>NUCLEOTIDE SEQUENCE [LARGE SCALE GENOMIC DNA]</scope>
    <source>
        <strain evidence="1 2">DSM 17723</strain>
    </source>
</reference>
<dbReference type="EMBL" id="JAUSTZ010000004">
    <property type="protein sequence ID" value="MDQ0226081.1"/>
    <property type="molecule type" value="Genomic_DNA"/>
</dbReference>
<evidence type="ECO:0000313" key="2">
    <source>
        <dbReference type="Proteomes" id="UP001232245"/>
    </source>
</evidence>
<dbReference type="Proteomes" id="UP001232245">
    <property type="component" value="Unassembled WGS sequence"/>
</dbReference>
<dbReference type="RefSeq" id="WP_095302130.1">
    <property type="nucleotide sequence ID" value="NZ_CADEPK010000195.1"/>
</dbReference>
<keyword evidence="2" id="KW-1185">Reference proteome</keyword>
<evidence type="ECO:0008006" key="3">
    <source>
        <dbReference type="Google" id="ProtNLM"/>
    </source>
</evidence>